<gene>
    <name evidence="1" type="ORF">BBD41_19205</name>
</gene>
<dbReference type="InterPro" id="IPR049254">
    <property type="entry name" value="Phage_tail_terminator"/>
</dbReference>
<reference evidence="1" key="1">
    <citation type="submission" date="2016-08" db="EMBL/GenBank/DDBJ databases">
        <title>Complete Genome Seqeunce of Paenibacillus sp. nov. IHBB 9852 from high altitute lake of Indian trans-Himalayas.</title>
        <authorList>
            <person name="Kiran S."/>
            <person name="Swarnkar M.K."/>
            <person name="Rana A."/>
            <person name="Tewari R."/>
            <person name="Gulati A."/>
        </authorList>
    </citation>
    <scope>NUCLEOTIDE SEQUENCE [LARGE SCALE GENOMIC DNA]</scope>
    <source>
        <strain evidence="1">IHBB 9852</strain>
    </source>
</reference>
<evidence type="ECO:0008006" key="2">
    <source>
        <dbReference type="Google" id="ProtNLM"/>
    </source>
</evidence>
<accession>A0A1B2E3F4</accession>
<evidence type="ECO:0000313" key="1">
    <source>
        <dbReference type="EMBL" id="ANY74526.1"/>
    </source>
</evidence>
<dbReference type="KEGG" id="pib:BBD41_19205"/>
<proteinExistence type="predicted"/>
<dbReference type="AlphaFoldDB" id="A0A1B2E3F4"/>
<dbReference type="EMBL" id="CP016809">
    <property type="protein sequence ID" value="ANY74526.1"/>
    <property type="molecule type" value="Genomic_DNA"/>
</dbReference>
<protein>
    <recommendedName>
        <fullName evidence="2">DUF3168 domain-containing protein</fullName>
    </recommendedName>
</protein>
<dbReference type="Pfam" id="PF20765">
    <property type="entry name" value="Phage_tail_terminator_8"/>
    <property type="match status" value="1"/>
</dbReference>
<name>A0A1B2E3F4_9BACL</name>
<dbReference type="RefSeq" id="WP_099478487.1">
    <property type="nucleotide sequence ID" value="NZ_CP016809.1"/>
</dbReference>
<organism evidence="1">
    <name type="scientific">Paenibacillus ihbetae</name>
    <dbReference type="NCBI Taxonomy" id="1870820"/>
    <lineage>
        <taxon>Bacteria</taxon>
        <taxon>Bacillati</taxon>
        <taxon>Bacillota</taxon>
        <taxon>Bacilli</taxon>
        <taxon>Bacillales</taxon>
        <taxon>Paenibacillaceae</taxon>
        <taxon>Paenibacillus</taxon>
    </lineage>
</organism>
<sequence length="145" mass="15861">MLTQHITDALASRLNSSFPGIPLISKEDAVPIPEPPYLHTELALAEFEPISQRRYAARFRFNILYVPAAGQSVAGIMDKMLESLTELEAGGRPCRAAAVAWERPEREEAAAEEGCFRAEYVIQVSSDSAESVPKMQTLQQGGGLK</sequence>
<dbReference type="GeneID" id="48310403"/>